<evidence type="ECO:0000256" key="3">
    <source>
        <dbReference type="ARBA" id="ARBA00009381"/>
    </source>
</evidence>
<comment type="subunit">
    <text evidence="9">This enzyme consists of two polypeptide chains, which are synthesized in precursor form from a single polypeptide.</text>
</comment>
<evidence type="ECO:0000256" key="7">
    <source>
        <dbReference type="ARBA" id="ARBA00023315"/>
    </source>
</evidence>
<comment type="catalytic activity">
    <reaction evidence="2 9">
        <text>glutathione + H2O = L-cysteinylglycine + L-glutamate</text>
        <dbReference type="Rhea" id="RHEA:28807"/>
        <dbReference type="ChEBI" id="CHEBI:15377"/>
        <dbReference type="ChEBI" id="CHEBI:29985"/>
        <dbReference type="ChEBI" id="CHEBI:57925"/>
        <dbReference type="ChEBI" id="CHEBI:61694"/>
        <dbReference type="EC" id="3.4.19.13"/>
    </reaction>
</comment>
<keyword evidence="5 9" id="KW-0378">Hydrolase</keyword>
<dbReference type="InterPro" id="IPR043137">
    <property type="entry name" value="GGT_ssub_C"/>
</dbReference>
<evidence type="ECO:0000256" key="9">
    <source>
        <dbReference type="RuleBase" id="RU368036"/>
    </source>
</evidence>
<comment type="caution">
    <text evidence="10">The sequence shown here is derived from an EMBL/GenBank/DDBJ whole genome shotgun (WGS) entry which is preliminary data.</text>
</comment>
<accession>A0ABY3MTA4</accession>
<dbReference type="Pfam" id="PF01019">
    <property type="entry name" value="G_glu_transpept"/>
    <property type="match status" value="1"/>
</dbReference>
<dbReference type="Gene3D" id="1.10.246.130">
    <property type="match status" value="1"/>
</dbReference>
<keyword evidence="6 9" id="KW-0865">Zymogen</keyword>
<evidence type="ECO:0000256" key="8">
    <source>
        <dbReference type="ARBA" id="ARBA00047417"/>
    </source>
</evidence>
<dbReference type="PANTHER" id="PTHR43199:SF1">
    <property type="entry name" value="GLUTATHIONE HYDROLASE PROENZYME"/>
    <property type="match status" value="1"/>
</dbReference>
<keyword evidence="7 9" id="KW-0012">Acyltransferase</keyword>
<name>A0ABY3MTA4_9GAMM</name>
<evidence type="ECO:0000313" key="10">
    <source>
        <dbReference type="EMBL" id="TYK64346.1"/>
    </source>
</evidence>
<keyword evidence="9" id="KW-0317">Glutathione biosynthesis</keyword>
<dbReference type="EC" id="3.4.19.13" evidence="9"/>
<dbReference type="NCBIfam" id="TIGR00066">
    <property type="entry name" value="g_glut_trans"/>
    <property type="match status" value="1"/>
</dbReference>
<dbReference type="Proteomes" id="UP000815846">
    <property type="component" value="Unassembled WGS sequence"/>
</dbReference>
<organism evidence="10 11">
    <name type="scientific">Colwellia echini</name>
    <dbReference type="NCBI Taxonomy" id="1982103"/>
    <lineage>
        <taxon>Bacteria</taxon>
        <taxon>Pseudomonadati</taxon>
        <taxon>Pseudomonadota</taxon>
        <taxon>Gammaproteobacteria</taxon>
        <taxon>Alteromonadales</taxon>
        <taxon>Colwelliaceae</taxon>
        <taxon>Colwellia</taxon>
    </lineage>
</organism>
<dbReference type="RefSeq" id="WP_101344791.1">
    <property type="nucleotide sequence ID" value="NZ_PJAI02000029.1"/>
</dbReference>
<dbReference type="PRINTS" id="PR01210">
    <property type="entry name" value="GGTRANSPTASE"/>
</dbReference>
<comment type="pathway">
    <text evidence="9">Sulfur metabolism; glutathione metabolism.</text>
</comment>
<evidence type="ECO:0000256" key="4">
    <source>
        <dbReference type="ARBA" id="ARBA00022679"/>
    </source>
</evidence>
<dbReference type="InterPro" id="IPR051792">
    <property type="entry name" value="GGT_bact"/>
</dbReference>
<evidence type="ECO:0000256" key="5">
    <source>
        <dbReference type="ARBA" id="ARBA00022801"/>
    </source>
</evidence>
<dbReference type="PROSITE" id="PS00462">
    <property type="entry name" value="G_GLU_TRANSPEPTIDASE"/>
    <property type="match status" value="1"/>
</dbReference>
<dbReference type="Gene3D" id="3.60.20.40">
    <property type="match status" value="1"/>
</dbReference>
<evidence type="ECO:0000256" key="6">
    <source>
        <dbReference type="ARBA" id="ARBA00023145"/>
    </source>
</evidence>
<evidence type="ECO:0000256" key="1">
    <source>
        <dbReference type="ARBA" id="ARBA00001049"/>
    </source>
</evidence>
<gene>
    <name evidence="10" type="primary">ggt</name>
    <name evidence="10" type="ORF">CWS31_016140</name>
</gene>
<dbReference type="EC" id="2.3.2.2" evidence="9"/>
<dbReference type="InterPro" id="IPR055262">
    <property type="entry name" value="GGT_CS"/>
</dbReference>
<dbReference type="GO" id="GO:0103068">
    <property type="term" value="F:leukotriene C4 gamma-glutamyl transferase activity"/>
    <property type="evidence" value="ECO:0007669"/>
    <property type="project" value="UniProtKB-EC"/>
</dbReference>
<keyword evidence="4 9" id="KW-0808">Transferase</keyword>
<dbReference type="InterPro" id="IPR029055">
    <property type="entry name" value="Ntn_hydrolases_N"/>
</dbReference>
<dbReference type="InterPro" id="IPR043138">
    <property type="entry name" value="GGT_lsub"/>
</dbReference>
<comment type="catalytic activity">
    <reaction evidence="8 9">
        <text>an N-terminal (5-L-glutamyl)-[peptide] + an alpha-amino acid = 5-L-glutamyl amino acid + an N-terminal L-alpha-aminoacyl-[peptide]</text>
        <dbReference type="Rhea" id="RHEA:23904"/>
        <dbReference type="Rhea" id="RHEA-COMP:9780"/>
        <dbReference type="Rhea" id="RHEA-COMP:9795"/>
        <dbReference type="ChEBI" id="CHEBI:77644"/>
        <dbReference type="ChEBI" id="CHEBI:78597"/>
        <dbReference type="ChEBI" id="CHEBI:78599"/>
        <dbReference type="ChEBI" id="CHEBI:78608"/>
        <dbReference type="EC" id="2.3.2.2"/>
    </reaction>
</comment>
<evidence type="ECO:0000313" key="11">
    <source>
        <dbReference type="Proteomes" id="UP000815846"/>
    </source>
</evidence>
<keyword evidence="11" id="KW-1185">Reference proteome</keyword>
<evidence type="ECO:0000256" key="2">
    <source>
        <dbReference type="ARBA" id="ARBA00001089"/>
    </source>
</evidence>
<dbReference type="EMBL" id="PJAI02000029">
    <property type="protein sequence ID" value="TYK64346.1"/>
    <property type="molecule type" value="Genomic_DNA"/>
</dbReference>
<protein>
    <recommendedName>
        <fullName evidence="9">Glutathione hydrolase proenzyme</fullName>
        <ecNumber evidence="9">2.3.2.2</ecNumber>
        <ecNumber evidence="9">3.4.19.13</ecNumber>
    </recommendedName>
    <component>
        <recommendedName>
            <fullName evidence="9">Glutathione hydrolase large chain</fullName>
        </recommendedName>
    </component>
    <component>
        <recommendedName>
            <fullName evidence="9">Glutathione hydrolase small chain</fullName>
        </recommendedName>
    </component>
</protein>
<proteinExistence type="inferred from homology"/>
<dbReference type="PANTHER" id="PTHR43199">
    <property type="entry name" value="GLUTATHIONE HYDROLASE"/>
    <property type="match status" value="1"/>
</dbReference>
<dbReference type="SUPFAM" id="SSF56235">
    <property type="entry name" value="N-terminal nucleophile aminohydrolases (Ntn hydrolases)"/>
    <property type="match status" value="1"/>
</dbReference>
<comment type="catalytic activity">
    <reaction evidence="1 9">
        <text>an S-substituted glutathione + H2O = an S-substituted L-cysteinylglycine + L-glutamate</text>
        <dbReference type="Rhea" id="RHEA:59468"/>
        <dbReference type="ChEBI" id="CHEBI:15377"/>
        <dbReference type="ChEBI" id="CHEBI:29985"/>
        <dbReference type="ChEBI" id="CHEBI:90779"/>
        <dbReference type="ChEBI" id="CHEBI:143103"/>
        <dbReference type="EC" id="3.4.19.13"/>
    </reaction>
</comment>
<reference evidence="10 11" key="1">
    <citation type="submission" date="2019-08" db="EMBL/GenBank/DDBJ databases">
        <title>Microbe sample from Colwellia echini.</title>
        <authorList>
            <person name="Christiansen L."/>
            <person name="Pathiraja D."/>
            <person name="Schultz-Johansen M."/>
            <person name="Choi I.-G."/>
            <person name="Stougaard P."/>
        </authorList>
    </citation>
    <scope>NUCLEOTIDE SEQUENCE [LARGE SCALE GENOMIC DNA]</scope>
    <source>
        <strain evidence="10 11">A3</strain>
    </source>
</reference>
<comment type="similarity">
    <text evidence="3 9">Belongs to the gamma-glutamyltransferase family.</text>
</comment>
<comment type="PTM">
    <text evidence="9">Cleaved by autocatalysis into a large and a small subunit.</text>
</comment>
<sequence>MNNKLIRAIHNHFPLNSFTTIKFRNPLLALTGCLLAITTTHSVANTLFLLPVLVPTPKPVTAPEEIITIDLPPVWEAVDYKDISHPVIGRKGMVVSQKRIASEVGAEILRQGGNAVDAAVAVGFTLSVVLPRAGNLGGGGFMLVHLAEQDKTIAIDYRETAPAAAYKNVFLDQEGNPIEAKSLTSLSASGVPGTVAGLHYALENYGTMSWSEIIEPAENLARNGFVVDDDMERLLTRELDLLASNPEACKVFLKDNCQPYQAGDVLIQTDLANSLAYLQKQGVAGFYQGDIAKKMVAAMQQGDGLITAKDLTDYKVNEVEPIKGTFNGYEILTMPPPSSGGVHLIQMLNILETFDLKTIKQGSAALIQLQAEIFKRAYADRSTFLGDPAFVEVPSSGLTSKAYAQAQAKSINSYKITPSSEIKEGEPAKYESPDTTHFSVMDDAGNVVSNTYTLNHYYGSGIVVPGTGILLNNTMDDFSVKPGSPNSYGLIGGIANSIEANKRPLSSMTPTIVLKDGEPYLATGTPGGSKIITAVFQQLVNVLYYDMNILEATIAPRVHHQWQPDILYVERNVPADTVDLLKARGYVVKKSATQGSLQSIMKFNGLFLGAADPRRPGAAAIAVDVIDSK</sequence>
<dbReference type="InterPro" id="IPR000101">
    <property type="entry name" value="GGT_peptidase"/>
</dbReference>